<name>A0A1H9R381_9BACI</name>
<dbReference type="PIRSF" id="PIRSF034852">
    <property type="entry name" value="UCP034852"/>
    <property type="match status" value="1"/>
</dbReference>
<sequence>MEIKVTEKALKWFKDEVELTDGDTVKFQAKYGGSSPIHEGFSLAFQVKEEPGEVFASTEKGGITFFIDTTDAWYFEGYHLVVTFDEELKEVSYEYEKEV</sequence>
<dbReference type="SUPFAM" id="SSF89360">
    <property type="entry name" value="HesB-like domain"/>
    <property type="match status" value="1"/>
</dbReference>
<accession>A0A1H9R381</accession>
<dbReference type="Proteomes" id="UP000199687">
    <property type="component" value="Unassembled WGS sequence"/>
</dbReference>
<dbReference type="STRING" id="531814.SAMN04487944_1083"/>
<gene>
    <name evidence="2" type="ORF">SAMN04487944_1083</name>
</gene>
<evidence type="ECO:0000256" key="1">
    <source>
        <dbReference type="ARBA" id="ARBA00006718"/>
    </source>
</evidence>
<dbReference type="InterPro" id="IPR008326">
    <property type="entry name" value="PdhI-like"/>
</dbReference>
<evidence type="ECO:0000313" key="2">
    <source>
        <dbReference type="EMBL" id="SER67160.1"/>
    </source>
</evidence>
<keyword evidence="3" id="KW-1185">Reference proteome</keyword>
<evidence type="ECO:0000313" key="3">
    <source>
        <dbReference type="Proteomes" id="UP000199687"/>
    </source>
</evidence>
<organism evidence="2 3">
    <name type="scientific">Gracilibacillus ureilyticus</name>
    <dbReference type="NCBI Taxonomy" id="531814"/>
    <lineage>
        <taxon>Bacteria</taxon>
        <taxon>Bacillati</taxon>
        <taxon>Bacillota</taxon>
        <taxon>Bacilli</taxon>
        <taxon>Bacillales</taxon>
        <taxon>Bacillaceae</taxon>
        <taxon>Gracilibacillus</taxon>
    </lineage>
</organism>
<dbReference type="InterPro" id="IPR035903">
    <property type="entry name" value="HesB-like_dom_sf"/>
</dbReference>
<dbReference type="EMBL" id="FOGL01000008">
    <property type="protein sequence ID" value="SER67160.1"/>
    <property type="molecule type" value="Genomic_DNA"/>
</dbReference>
<comment type="similarity">
    <text evidence="1">Belongs to the HesB/IscA family.</text>
</comment>
<proteinExistence type="inferred from homology"/>
<reference evidence="2 3" key="1">
    <citation type="submission" date="2016-10" db="EMBL/GenBank/DDBJ databases">
        <authorList>
            <person name="de Groot N.N."/>
        </authorList>
    </citation>
    <scope>NUCLEOTIDE SEQUENCE [LARGE SCALE GENOMIC DNA]</scope>
    <source>
        <strain evidence="2 3">CGMCC 1.7727</strain>
    </source>
</reference>
<dbReference type="OrthoDB" id="1645729at2"/>
<protein>
    <submittedName>
        <fullName evidence="2">Uncharacterized protein YneR</fullName>
    </submittedName>
</protein>
<dbReference type="RefSeq" id="WP_089740559.1">
    <property type="nucleotide sequence ID" value="NZ_FOGL01000008.1"/>
</dbReference>
<dbReference type="AlphaFoldDB" id="A0A1H9R381"/>